<dbReference type="Proteomes" id="UP000280960">
    <property type="component" value="Chromosome"/>
</dbReference>
<protein>
    <submittedName>
        <fullName evidence="2">Hydantoin racemase</fullName>
    </submittedName>
</protein>
<dbReference type="SUPFAM" id="SSF53681">
    <property type="entry name" value="Aspartate/glutamate racemase"/>
    <property type="match status" value="1"/>
</dbReference>
<dbReference type="RefSeq" id="WP_120767955.1">
    <property type="nucleotide sequence ID" value="NZ_CP033169.1"/>
</dbReference>
<gene>
    <name evidence="2" type="ORF">D2962_03320</name>
</gene>
<dbReference type="KEGG" id="bacg:D2962_03320"/>
<dbReference type="EMBL" id="CP033169">
    <property type="protein sequence ID" value="AYO29766.1"/>
    <property type="molecule type" value="Genomic_DNA"/>
</dbReference>
<reference evidence="2 3" key="1">
    <citation type="submission" date="2018-10" db="EMBL/GenBank/DDBJ databases">
        <authorList>
            <person name="Zhang X."/>
        </authorList>
    </citation>
    <scope>NUCLEOTIDE SEQUENCE [LARGE SCALE GENOMIC DNA]</scope>
    <source>
        <strain evidence="2 3">SK-G1</strain>
    </source>
</reference>
<sequence>MKKILVISPITTVHFSGMTKEYLEGIRSPGTEVEYVNIKKGPASIETFYDEAYALPEILRIVDEYNTKCDAIMINCFADPAVNAARELADIPVVGPAEASMALALMLGHKFAVISTLRNSGPWIELQARTYGIENRMAAAIGIDIPVLELKTDLKKTAAYLIDAAKELIESKGAEVIVLGCTGMAPVADMIRKELNVPVVEPMAAAFKMAEMMADLRLKHSKIGLYMTPDKGKISGY</sequence>
<evidence type="ECO:0000256" key="1">
    <source>
        <dbReference type="ARBA" id="ARBA00038414"/>
    </source>
</evidence>
<dbReference type="InterPro" id="IPR001920">
    <property type="entry name" value="Asp/Glu_race"/>
</dbReference>
<accession>A0A3G2R2P1</accession>
<dbReference type="Gene3D" id="3.40.50.12500">
    <property type="match status" value="1"/>
</dbReference>
<name>A0A3G2R2P1_9FIRM</name>
<dbReference type="PANTHER" id="PTHR28047:SF5">
    <property type="entry name" value="PROTEIN DCG1"/>
    <property type="match status" value="1"/>
</dbReference>
<dbReference type="InterPro" id="IPR053714">
    <property type="entry name" value="Iso_Racemase_Enz_sf"/>
</dbReference>
<dbReference type="InterPro" id="IPR052186">
    <property type="entry name" value="Hydantoin_racemase-like"/>
</dbReference>
<keyword evidence="3" id="KW-1185">Reference proteome</keyword>
<comment type="similarity">
    <text evidence="1">Belongs to the HyuE racemase family.</text>
</comment>
<dbReference type="InterPro" id="IPR015942">
    <property type="entry name" value="Asp/Glu/hydantoin_racemase"/>
</dbReference>
<dbReference type="Pfam" id="PF01177">
    <property type="entry name" value="Asp_Glu_race"/>
    <property type="match status" value="1"/>
</dbReference>
<proteinExistence type="inferred from homology"/>
<dbReference type="GO" id="GO:0047661">
    <property type="term" value="F:amino-acid racemase activity"/>
    <property type="evidence" value="ECO:0007669"/>
    <property type="project" value="InterPro"/>
</dbReference>
<dbReference type="AlphaFoldDB" id="A0A3G2R2P1"/>
<dbReference type="PANTHER" id="PTHR28047">
    <property type="entry name" value="PROTEIN DCG1"/>
    <property type="match status" value="1"/>
</dbReference>
<evidence type="ECO:0000313" key="3">
    <source>
        <dbReference type="Proteomes" id="UP000280960"/>
    </source>
</evidence>
<evidence type="ECO:0000313" key="2">
    <source>
        <dbReference type="EMBL" id="AYO29766.1"/>
    </source>
</evidence>
<organism evidence="2 3">
    <name type="scientific">Biomaibacter acetigenes</name>
    <dbReference type="NCBI Taxonomy" id="2316383"/>
    <lineage>
        <taxon>Bacteria</taxon>
        <taxon>Bacillati</taxon>
        <taxon>Bacillota</taxon>
        <taxon>Clostridia</taxon>
        <taxon>Thermosediminibacterales</taxon>
        <taxon>Tepidanaerobacteraceae</taxon>
        <taxon>Biomaibacter</taxon>
    </lineage>
</organism>